<evidence type="ECO:0000313" key="2">
    <source>
        <dbReference type="EMBL" id="MEB4589984.1"/>
    </source>
</evidence>
<accession>A0ABU6CV25</accession>
<keyword evidence="1" id="KW-0472">Membrane</keyword>
<evidence type="ECO:0000256" key="1">
    <source>
        <dbReference type="SAM" id="Phobius"/>
    </source>
</evidence>
<evidence type="ECO:0008006" key="4">
    <source>
        <dbReference type="Google" id="ProtNLM"/>
    </source>
</evidence>
<feature type="transmembrane region" description="Helical" evidence="1">
    <location>
        <begin position="73"/>
        <end position="96"/>
    </location>
</feature>
<name>A0ABU6CV25_9GAMM</name>
<dbReference type="EMBL" id="JAYMYJ010000029">
    <property type="protein sequence ID" value="MEB4589984.1"/>
    <property type="molecule type" value="Genomic_DNA"/>
</dbReference>
<keyword evidence="1" id="KW-0812">Transmembrane</keyword>
<feature type="transmembrane region" description="Helical" evidence="1">
    <location>
        <begin position="20"/>
        <end position="42"/>
    </location>
</feature>
<protein>
    <recommendedName>
        <fullName evidence="4">Phage holin family protein</fullName>
    </recommendedName>
</protein>
<comment type="caution">
    <text evidence="2">The sequence shown here is derived from an EMBL/GenBank/DDBJ whole genome shotgun (WGS) entry which is preliminary data.</text>
</comment>
<keyword evidence="1" id="KW-1133">Transmembrane helix</keyword>
<keyword evidence="3" id="KW-1185">Reference proteome</keyword>
<proteinExistence type="predicted"/>
<reference evidence="3" key="1">
    <citation type="submission" date="2023-07" db="EMBL/GenBank/DDBJ databases">
        <title>The carbon used by Thiothrix.</title>
        <authorList>
            <person name="Chen L."/>
        </authorList>
    </citation>
    <scope>NUCLEOTIDE SEQUENCE [LARGE SCALE GENOMIC DNA]</scope>
</reference>
<gene>
    <name evidence="2" type="ORF">VSS37_03240</name>
</gene>
<organism evidence="2 3">
    <name type="scientific">Candidatus Thiothrix phosphatis</name>
    <dbReference type="NCBI Taxonomy" id="3112415"/>
    <lineage>
        <taxon>Bacteria</taxon>
        <taxon>Pseudomonadati</taxon>
        <taxon>Pseudomonadota</taxon>
        <taxon>Gammaproteobacteria</taxon>
        <taxon>Thiotrichales</taxon>
        <taxon>Thiotrichaceae</taxon>
        <taxon>Thiothrix</taxon>
    </lineage>
</organism>
<sequence length="99" mass="10778">MDMILIGGGFGLIGYLAGRFLRWLWLFVVLPFLILLTVLMVIASVIGGVSPSGFITSAWEVIYYLMYGSAEVVGAWVLSAAWLAIPFFTGAAWAVMRGK</sequence>
<evidence type="ECO:0000313" key="3">
    <source>
        <dbReference type="Proteomes" id="UP001308005"/>
    </source>
</evidence>
<dbReference type="RefSeq" id="WP_324693209.1">
    <property type="nucleotide sequence ID" value="NZ_JAYMYJ010000029.1"/>
</dbReference>
<dbReference type="Proteomes" id="UP001308005">
    <property type="component" value="Unassembled WGS sequence"/>
</dbReference>
<reference evidence="2 3" key="2">
    <citation type="submission" date="2024-01" db="EMBL/GenBank/DDBJ databases">
        <authorList>
            <person name="Xie X."/>
        </authorList>
    </citation>
    <scope>NUCLEOTIDE SEQUENCE [LARGE SCALE GENOMIC DNA]</scope>
    <source>
        <strain evidence="2">SCUT-1</strain>
    </source>
</reference>